<reference evidence="1" key="2">
    <citation type="submission" date="2020-09" db="EMBL/GenBank/DDBJ databases">
        <authorList>
            <person name="Sun Q."/>
            <person name="Zhou Y."/>
        </authorList>
    </citation>
    <scope>NUCLEOTIDE SEQUENCE</scope>
    <source>
        <strain evidence="1">CGMCC 4.7110</strain>
    </source>
</reference>
<name>A0A918CPR1_9ACTN</name>
<reference evidence="1" key="1">
    <citation type="journal article" date="2014" name="Int. J. Syst. Evol. Microbiol.">
        <title>Complete genome sequence of Corynebacterium casei LMG S-19264T (=DSM 44701T), isolated from a smear-ripened cheese.</title>
        <authorList>
            <consortium name="US DOE Joint Genome Institute (JGI-PGF)"/>
            <person name="Walter F."/>
            <person name="Albersmeier A."/>
            <person name="Kalinowski J."/>
            <person name="Ruckert C."/>
        </authorList>
    </citation>
    <scope>NUCLEOTIDE SEQUENCE</scope>
    <source>
        <strain evidence="1">CGMCC 4.7110</strain>
    </source>
</reference>
<evidence type="ECO:0000313" key="2">
    <source>
        <dbReference type="Proteomes" id="UP000653411"/>
    </source>
</evidence>
<accession>A0A918CPR1</accession>
<dbReference type="AlphaFoldDB" id="A0A918CPR1"/>
<comment type="caution">
    <text evidence="1">The sequence shown here is derived from an EMBL/GenBank/DDBJ whole genome shotgun (WGS) entry which is preliminary data.</text>
</comment>
<sequence>MRVKRVAVVGCGTRGGGFGQLTEGKPFQDRITVQQAEQAADLYRSATPGIASGTGHVVAVVHEGRRTVPSLLLDRYARRGLEPGRGLHHHGN</sequence>
<dbReference type="EMBL" id="BMML01000003">
    <property type="protein sequence ID" value="GGM98152.1"/>
    <property type="molecule type" value="Genomic_DNA"/>
</dbReference>
<proteinExistence type="predicted"/>
<keyword evidence="2" id="KW-1185">Reference proteome</keyword>
<dbReference type="Proteomes" id="UP000653411">
    <property type="component" value="Unassembled WGS sequence"/>
</dbReference>
<dbReference type="RefSeq" id="WP_189262133.1">
    <property type="nucleotide sequence ID" value="NZ_BMML01000003.1"/>
</dbReference>
<protein>
    <submittedName>
        <fullName evidence="1">Uncharacterized protein</fullName>
    </submittedName>
</protein>
<evidence type="ECO:0000313" key="1">
    <source>
        <dbReference type="EMBL" id="GGM98152.1"/>
    </source>
</evidence>
<organism evidence="1 2">
    <name type="scientific">Streptomyces fuscichromogenes</name>
    <dbReference type="NCBI Taxonomy" id="1324013"/>
    <lineage>
        <taxon>Bacteria</taxon>
        <taxon>Bacillati</taxon>
        <taxon>Actinomycetota</taxon>
        <taxon>Actinomycetes</taxon>
        <taxon>Kitasatosporales</taxon>
        <taxon>Streptomycetaceae</taxon>
        <taxon>Streptomyces</taxon>
    </lineage>
</organism>
<gene>
    <name evidence="1" type="ORF">GCM10011578_018890</name>
</gene>